<dbReference type="InterPro" id="IPR029062">
    <property type="entry name" value="Class_I_gatase-like"/>
</dbReference>
<feature type="domain" description="ThuA-like" evidence="1">
    <location>
        <begin position="5"/>
        <end position="240"/>
    </location>
</feature>
<evidence type="ECO:0000313" key="3">
    <source>
        <dbReference type="Proteomes" id="UP000813461"/>
    </source>
</evidence>
<dbReference type="SUPFAM" id="SSF52317">
    <property type="entry name" value="Class I glutamine amidotransferase-like"/>
    <property type="match status" value="1"/>
</dbReference>
<organism evidence="2 3">
    <name type="scientific">Paraphoma chrysanthemicola</name>
    <dbReference type="NCBI Taxonomy" id="798071"/>
    <lineage>
        <taxon>Eukaryota</taxon>
        <taxon>Fungi</taxon>
        <taxon>Dikarya</taxon>
        <taxon>Ascomycota</taxon>
        <taxon>Pezizomycotina</taxon>
        <taxon>Dothideomycetes</taxon>
        <taxon>Pleosporomycetidae</taxon>
        <taxon>Pleosporales</taxon>
        <taxon>Pleosporineae</taxon>
        <taxon>Phaeosphaeriaceae</taxon>
        <taxon>Paraphoma</taxon>
    </lineage>
</organism>
<dbReference type="AlphaFoldDB" id="A0A8K0W4W5"/>
<accession>A0A8K0W4W5</accession>
<keyword evidence="2" id="KW-0378">Hydrolase</keyword>
<keyword evidence="3" id="KW-1185">Reference proteome</keyword>
<dbReference type="OrthoDB" id="3482285at2759"/>
<dbReference type="Proteomes" id="UP000813461">
    <property type="component" value="Unassembled WGS sequence"/>
</dbReference>
<comment type="caution">
    <text evidence="2">The sequence shown here is derived from an EMBL/GenBank/DDBJ whole genome shotgun (WGS) entry which is preliminary data.</text>
</comment>
<dbReference type="GO" id="GO:0016787">
    <property type="term" value="F:hydrolase activity"/>
    <property type="evidence" value="ECO:0007669"/>
    <property type="project" value="UniProtKB-KW"/>
</dbReference>
<dbReference type="InterPro" id="IPR029010">
    <property type="entry name" value="ThuA-like"/>
</dbReference>
<name>A0A8K0W4W5_9PLEO</name>
<dbReference type="Gene3D" id="3.40.50.880">
    <property type="match status" value="1"/>
</dbReference>
<proteinExistence type="predicted"/>
<sequence>MSPFRVLVFSKTSGYRHASIPAGISCFQSLAARTNLFSVTASEDASLFTPESLSKYAVIVLLQTSGNIFNQEQLDALKGFVGSGGGVLGIHSAASGMPEDEWYGRLIGAHFDMHPPAEHGTVLPSSSDNKHFTLASSSLPKHDWLDEYYNFYFTPDNPNPHLPSNLTHATPHPAQNPTLTLLLKGDLSTFAGSKMGSEHPLAWCQEFEGGRSWYIALGHFDEAWANEWFVGMVGRGLIWCARREKEAEIGVKGFCLGDGE</sequence>
<protein>
    <submittedName>
        <fullName evidence="2">Secreted glycosyl hydrolase</fullName>
    </submittedName>
</protein>
<dbReference type="PANTHER" id="PTHR40469:SF2">
    <property type="entry name" value="GALACTOSE-BINDING DOMAIN-LIKE SUPERFAMILY PROTEIN"/>
    <property type="match status" value="1"/>
</dbReference>
<evidence type="ECO:0000259" key="1">
    <source>
        <dbReference type="Pfam" id="PF06283"/>
    </source>
</evidence>
<evidence type="ECO:0000313" key="2">
    <source>
        <dbReference type="EMBL" id="KAH7095318.1"/>
    </source>
</evidence>
<gene>
    <name evidence="2" type="ORF">FB567DRAFT_26620</name>
</gene>
<dbReference type="EMBL" id="JAGMVJ010000001">
    <property type="protein sequence ID" value="KAH7095318.1"/>
    <property type="molecule type" value="Genomic_DNA"/>
</dbReference>
<dbReference type="Pfam" id="PF06283">
    <property type="entry name" value="ThuA"/>
    <property type="match status" value="1"/>
</dbReference>
<dbReference type="PANTHER" id="PTHR40469">
    <property type="entry name" value="SECRETED GLYCOSYL HYDROLASE"/>
    <property type="match status" value="1"/>
</dbReference>
<reference evidence="2" key="1">
    <citation type="journal article" date="2021" name="Nat. Commun.">
        <title>Genetic determinants of endophytism in the Arabidopsis root mycobiome.</title>
        <authorList>
            <person name="Mesny F."/>
            <person name="Miyauchi S."/>
            <person name="Thiergart T."/>
            <person name="Pickel B."/>
            <person name="Atanasova L."/>
            <person name="Karlsson M."/>
            <person name="Huettel B."/>
            <person name="Barry K.W."/>
            <person name="Haridas S."/>
            <person name="Chen C."/>
            <person name="Bauer D."/>
            <person name="Andreopoulos W."/>
            <person name="Pangilinan J."/>
            <person name="LaButti K."/>
            <person name="Riley R."/>
            <person name="Lipzen A."/>
            <person name="Clum A."/>
            <person name="Drula E."/>
            <person name="Henrissat B."/>
            <person name="Kohler A."/>
            <person name="Grigoriev I.V."/>
            <person name="Martin F.M."/>
            <person name="Hacquard S."/>
        </authorList>
    </citation>
    <scope>NUCLEOTIDE SEQUENCE</scope>
    <source>
        <strain evidence="2">MPI-SDFR-AT-0120</strain>
    </source>
</reference>